<dbReference type="RefSeq" id="XP_040701766.1">
    <property type="nucleotide sequence ID" value="XM_040839741.1"/>
</dbReference>
<sequence length="173" mass="19080">MSTPDRRASAELKAKFRQIYGDLLRHAILNSSEKFNLQDKTVASSTSKAANHDAADGSQRAASVPTQATCNSAGVQQDWRPSSAPGLREPMSSQARDCQFPRLTHPTLARTFSNTDATGLPGSAARPVCCIYFRPYKTDATLSKNDYYYAVYLRQRTVNDLVHGICRKSMVDC</sequence>
<evidence type="ECO:0000256" key="1">
    <source>
        <dbReference type="SAM" id="MobiDB-lite"/>
    </source>
</evidence>
<evidence type="ECO:0000313" key="3">
    <source>
        <dbReference type="Proteomes" id="UP000184356"/>
    </source>
</evidence>
<proteinExistence type="predicted"/>
<reference evidence="3" key="1">
    <citation type="journal article" date="2017" name="Genome Biol.">
        <title>Comparative genomics reveals high biological diversity and specific adaptations in the industrially and medically important fungal genus Aspergillus.</title>
        <authorList>
            <person name="de Vries R.P."/>
            <person name="Riley R."/>
            <person name="Wiebenga A."/>
            <person name="Aguilar-Osorio G."/>
            <person name="Amillis S."/>
            <person name="Uchima C.A."/>
            <person name="Anderluh G."/>
            <person name="Asadollahi M."/>
            <person name="Askin M."/>
            <person name="Barry K."/>
            <person name="Battaglia E."/>
            <person name="Bayram O."/>
            <person name="Benocci T."/>
            <person name="Braus-Stromeyer S.A."/>
            <person name="Caldana C."/>
            <person name="Canovas D."/>
            <person name="Cerqueira G.C."/>
            <person name="Chen F."/>
            <person name="Chen W."/>
            <person name="Choi C."/>
            <person name="Clum A."/>
            <person name="Dos Santos R.A."/>
            <person name="Damasio A.R."/>
            <person name="Diallinas G."/>
            <person name="Emri T."/>
            <person name="Fekete E."/>
            <person name="Flipphi M."/>
            <person name="Freyberg S."/>
            <person name="Gallo A."/>
            <person name="Gournas C."/>
            <person name="Habgood R."/>
            <person name="Hainaut M."/>
            <person name="Harispe M.L."/>
            <person name="Henrissat B."/>
            <person name="Hilden K.S."/>
            <person name="Hope R."/>
            <person name="Hossain A."/>
            <person name="Karabika E."/>
            <person name="Karaffa L."/>
            <person name="Karanyi Z."/>
            <person name="Krasevec N."/>
            <person name="Kuo A."/>
            <person name="Kusch H."/>
            <person name="LaButti K."/>
            <person name="Lagendijk E.L."/>
            <person name="Lapidus A."/>
            <person name="Levasseur A."/>
            <person name="Lindquist E."/>
            <person name="Lipzen A."/>
            <person name="Logrieco A.F."/>
            <person name="MacCabe A."/>
            <person name="Maekelae M.R."/>
            <person name="Malavazi I."/>
            <person name="Melin P."/>
            <person name="Meyer V."/>
            <person name="Mielnichuk N."/>
            <person name="Miskei M."/>
            <person name="Molnar A.P."/>
            <person name="Mule G."/>
            <person name="Ngan C.Y."/>
            <person name="Orejas M."/>
            <person name="Orosz E."/>
            <person name="Ouedraogo J.P."/>
            <person name="Overkamp K.M."/>
            <person name="Park H.-S."/>
            <person name="Perrone G."/>
            <person name="Piumi F."/>
            <person name="Punt P.J."/>
            <person name="Ram A.F."/>
            <person name="Ramon A."/>
            <person name="Rauscher S."/>
            <person name="Record E."/>
            <person name="Riano-Pachon D.M."/>
            <person name="Robert V."/>
            <person name="Roehrig J."/>
            <person name="Ruller R."/>
            <person name="Salamov A."/>
            <person name="Salih N.S."/>
            <person name="Samson R.A."/>
            <person name="Sandor E."/>
            <person name="Sanguinetti M."/>
            <person name="Schuetze T."/>
            <person name="Sepcic K."/>
            <person name="Shelest E."/>
            <person name="Sherlock G."/>
            <person name="Sophianopoulou V."/>
            <person name="Squina F.M."/>
            <person name="Sun H."/>
            <person name="Susca A."/>
            <person name="Todd R.B."/>
            <person name="Tsang A."/>
            <person name="Unkles S.E."/>
            <person name="van de Wiele N."/>
            <person name="van Rossen-Uffink D."/>
            <person name="Oliveira J.V."/>
            <person name="Vesth T.C."/>
            <person name="Visser J."/>
            <person name="Yu J.-H."/>
            <person name="Zhou M."/>
            <person name="Andersen M.R."/>
            <person name="Archer D.B."/>
            <person name="Baker S.E."/>
            <person name="Benoit I."/>
            <person name="Brakhage A.A."/>
            <person name="Braus G.H."/>
            <person name="Fischer R."/>
            <person name="Frisvad J.C."/>
            <person name="Goldman G.H."/>
            <person name="Houbraken J."/>
            <person name="Oakley B."/>
            <person name="Pocsi I."/>
            <person name="Scazzocchio C."/>
            <person name="Seiboth B."/>
            <person name="vanKuyk P.A."/>
            <person name="Wortman J."/>
            <person name="Dyer P.S."/>
            <person name="Grigoriev I.V."/>
        </authorList>
    </citation>
    <scope>NUCLEOTIDE SEQUENCE [LARGE SCALE GENOMIC DNA]</scope>
    <source>
        <strain evidence="3">CBS 593.65</strain>
    </source>
</reference>
<evidence type="ECO:0000313" key="2">
    <source>
        <dbReference type="EMBL" id="OJJ57960.1"/>
    </source>
</evidence>
<dbReference type="EMBL" id="KV878587">
    <property type="protein sequence ID" value="OJJ57960.1"/>
    <property type="molecule type" value="Genomic_DNA"/>
</dbReference>
<dbReference type="Proteomes" id="UP000184356">
    <property type="component" value="Unassembled WGS sequence"/>
</dbReference>
<accession>A0A1L9TEV6</accession>
<organism evidence="2 3">
    <name type="scientific">Aspergillus sydowii CBS 593.65</name>
    <dbReference type="NCBI Taxonomy" id="1036612"/>
    <lineage>
        <taxon>Eukaryota</taxon>
        <taxon>Fungi</taxon>
        <taxon>Dikarya</taxon>
        <taxon>Ascomycota</taxon>
        <taxon>Pezizomycotina</taxon>
        <taxon>Eurotiomycetes</taxon>
        <taxon>Eurotiomycetidae</taxon>
        <taxon>Eurotiales</taxon>
        <taxon>Aspergillaceae</taxon>
        <taxon>Aspergillus</taxon>
        <taxon>Aspergillus subgen. Nidulantes</taxon>
    </lineage>
</organism>
<name>A0A1L9TEV6_9EURO</name>
<protein>
    <submittedName>
        <fullName evidence="2">Uncharacterized protein</fullName>
    </submittedName>
</protein>
<gene>
    <name evidence="2" type="ORF">ASPSYDRAFT_1018639</name>
</gene>
<dbReference type="GeneID" id="63755814"/>
<feature type="region of interest" description="Disordered" evidence="1">
    <location>
        <begin position="46"/>
        <end position="98"/>
    </location>
</feature>
<keyword evidence="3" id="KW-1185">Reference proteome</keyword>
<feature type="compositionally biased region" description="Polar residues" evidence="1">
    <location>
        <begin position="60"/>
        <end position="75"/>
    </location>
</feature>
<dbReference type="OrthoDB" id="10480126at2759"/>
<dbReference type="VEuPathDB" id="FungiDB:ASPSYDRAFT_1018639"/>
<dbReference type="AlphaFoldDB" id="A0A1L9TEV6"/>